<dbReference type="Proteomes" id="UP000031327">
    <property type="component" value="Unassembled WGS sequence"/>
</dbReference>
<dbReference type="InterPro" id="IPR000182">
    <property type="entry name" value="GNAT_dom"/>
</dbReference>
<dbReference type="Pfam" id="PF00583">
    <property type="entry name" value="Acetyltransf_1"/>
    <property type="match status" value="1"/>
</dbReference>
<dbReference type="GO" id="GO:0016747">
    <property type="term" value="F:acyltransferase activity, transferring groups other than amino-acyl groups"/>
    <property type="evidence" value="ECO:0007669"/>
    <property type="project" value="InterPro"/>
</dbReference>
<evidence type="ECO:0000313" key="2">
    <source>
        <dbReference type="EMBL" id="KID54980.1"/>
    </source>
</evidence>
<organism evidence="2 3">
    <name type="scientific">Pseudoalteromonas luteoviolacea</name>
    <dbReference type="NCBI Taxonomy" id="43657"/>
    <lineage>
        <taxon>Bacteria</taxon>
        <taxon>Pseudomonadati</taxon>
        <taxon>Pseudomonadota</taxon>
        <taxon>Gammaproteobacteria</taxon>
        <taxon>Alteromonadales</taxon>
        <taxon>Pseudoalteromonadaceae</taxon>
        <taxon>Pseudoalteromonas</taxon>
    </lineage>
</organism>
<dbReference type="OrthoDB" id="6302236at2"/>
<proteinExistence type="predicted"/>
<dbReference type="Gene3D" id="3.40.630.30">
    <property type="match status" value="1"/>
</dbReference>
<dbReference type="RefSeq" id="WP_039611874.1">
    <property type="nucleotide sequence ID" value="NZ_JWIC01000010.1"/>
</dbReference>
<reference evidence="2 3" key="1">
    <citation type="submission" date="2014-12" db="EMBL/GenBank/DDBJ databases">
        <title>Draft Genome Sequence of Pseudoalteromonas luteoviolacea HI1.</title>
        <authorList>
            <person name="Asahina A.Y."/>
            <person name="Hadfield M.G."/>
        </authorList>
    </citation>
    <scope>NUCLEOTIDE SEQUENCE [LARGE SCALE GENOMIC DNA]</scope>
    <source>
        <strain evidence="2 3">HI1</strain>
    </source>
</reference>
<sequence>MQTYEATPLLPNDKQHKLLAMEIQTQHLCDNSIHHIETTATQNRNTKVLLQVKESNSLALMSNGYQIEATIPKLYSNEDAIFAAKYLDNQRKIEKNSDLYDEILDHVISNTDNFETTKHNTSMARLANRSDARGIAKLFANDDTLYSHWQEDEPKIKASMQGEHEYVVIDYLDNIVAAVSIKHDANTKSCFLQDLSVASFVQNQGMATTLIDFVLHRLLRNEVETIHCQCIADDYAMNKVLARHEFNFGGRLANQVIVQDQLHSVNMWSKKLSKER</sequence>
<name>A0A0C1Q624_9GAMM</name>
<gene>
    <name evidence="2" type="ORF">JF50_24450</name>
</gene>
<dbReference type="EMBL" id="JWIC01000010">
    <property type="protein sequence ID" value="KID54980.1"/>
    <property type="molecule type" value="Genomic_DNA"/>
</dbReference>
<evidence type="ECO:0000259" key="1">
    <source>
        <dbReference type="PROSITE" id="PS51186"/>
    </source>
</evidence>
<dbReference type="AlphaFoldDB" id="A0A0C1Q624"/>
<dbReference type="InterPro" id="IPR016181">
    <property type="entry name" value="Acyl_CoA_acyltransferase"/>
</dbReference>
<protein>
    <recommendedName>
        <fullName evidence="1">N-acetyltransferase domain-containing protein</fullName>
    </recommendedName>
</protein>
<accession>A0A0C1Q624</accession>
<comment type="caution">
    <text evidence="2">The sequence shown here is derived from an EMBL/GenBank/DDBJ whole genome shotgun (WGS) entry which is preliminary data.</text>
</comment>
<feature type="domain" description="N-acetyltransferase" evidence="1">
    <location>
        <begin position="122"/>
        <end position="275"/>
    </location>
</feature>
<evidence type="ECO:0000313" key="3">
    <source>
        <dbReference type="Proteomes" id="UP000031327"/>
    </source>
</evidence>
<dbReference type="PROSITE" id="PS51186">
    <property type="entry name" value="GNAT"/>
    <property type="match status" value="1"/>
</dbReference>
<dbReference type="CDD" id="cd04301">
    <property type="entry name" value="NAT_SF"/>
    <property type="match status" value="1"/>
</dbReference>
<dbReference type="SUPFAM" id="SSF55729">
    <property type="entry name" value="Acyl-CoA N-acyltransferases (Nat)"/>
    <property type="match status" value="1"/>
</dbReference>